<proteinExistence type="predicted"/>
<dbReference type="AlphaFoldDB" id="A0A1H8M4G5"/>
<reference evidence="1 2" key="1">
    <citation type="submission" date="2019-03" db="EMBL/GenBank/DDBJ databases">
        <title>Genomics of glacier-inhabiting Cryobacterium strains.</title>
        <authorList>
            <person name="Liu Q."/>
            <person name="Xin Y.-H."/>
        </authorList>
    </citation>
    <scope>NUCLEOTIDE SEQUENCE [LARGE SCALE GENOMIC DNA]</scope>
    <source>
        <strain evidence="1 2">Hh15</strain>
    </source>
</reference>
<accession>A0A1H8M4G5</accession>
<sequence length="145" mass="16424">MVSEQTKRPPARTFTDDEKASFFAAFERLGSIRLAAEELGFKPMTCRHWVTLAGIDVKVAQRARRTEYFRLRADAVPRKEAARQVGLNIRTAVDWDQGIRHADNRRVLPDGRIIDYNKTVTALSDSYPADSRAAETHRLEIPVVG</sequence>
<dbReference type="OrthoDB" id="5125387at2"/>
<evidence type="ECO:0000313" key="2">
    <source>
        <dbReference type="Proteomes" id="UP000297654"/>
    </source>
</evidence>
<keyword evidence="2" id="KW-1185">Reference proteome</keyword>
<organism evidence="1 2">
    <name type="scientific">Cryobacterium luteum</name>
    <dbReference type="NCBI Taxonomy" id="1424661"/>
    <lineage>
        <taxon>Bacteria</taxon>
        <taxon>Bacillati</taxon>
        <taxon>Actinomycetota</taxon>
        <taxon>Actinomycetes</taxon>
        <taxon>Micrococcales</taxon>
        <taxon>Microbacteriaceae</taxon>
        <taxon>Cryobacterium</taxon>
    </lineage>
</organism>
<protein>
    <submittedName>
        <fullName evidence="1">Uncharacterized protein</fullName>
    </submittedName>
</protein>
<name>A0A1H8M4G5_9MICO</name>
<dbReference type="EMBL" id="SOFF01000027">
    <property type="protein sequence ID" value="TFB90081.1"/>
    <property type="molecule type" value="Genomic_DNA"/>
</dbReference>
<evidence type="ECO:0000313" key="1">
    <source>
        <dbReference type="EMBL" id="TFB90081.1"/>
    </source>
</evidence>
<gene>
    <name evidence="1" type="ORF">E3O10_07145</name>
</gene>
<dbReference type="Proteomes" id="UP000297654">
    <property type="component" value="Unassembled WGS sequence"/>
</dbReference>
<comment type="caution">
    <text evidence="1">The sequence shown here is derived from an EMBL/GenBank/DDBJ whole genome shotgun (WGS) entry which is preliminary data.</text>
</comment>